<dbReference type="EMBL" id="JABFOQ010000011">
    <property type="protein sequence ID" value="NOJ75477.1"/>
    <property type="molecule type" value="Genomic_DNA"/>
</dbReference>
<keyword evidence="1" id="KW-0812">Transmembrane</keyword>
<accession>A0ABX1WLH0</accession>
<gene>
    <name evidence="2" type="ORF">HMH06_06460</name>
</gene>
<evidence type="ECO:0000313" key="2">
    <source>
        <dbReference type="EMBL" id="NOJ75477.1"/>
    </source>
</evidence>
<feature type="transmembrane region" description="Helical" evidence="1">
    <location>
        <begin position="128"/>
        <end position="154"/>
    </location>
</feature>
<keyword evidence="3" id="KW-1185">Reference proteome</keyword>
<name>A0ABX1WLH0_9FLAO</name>
<keyword evidence="1" id="KW-1133">Transmembrane helix</keyword>
<proteinExistence type="predicted"/>
<reference evidence="2 3" key="1">
    <citation type="submission" date="2020-05" db="EMBL/GenBank/DDBJ databases">
        <title>Tigecycline resistant gene in Empedobacter stercoris.</title>
        <authorList>
            <person name="Chen Y."/>
            <person name="Cheng Y."/>
            <person name="Zhou K."/>
        </authorList>
    </citation>
    <scope>NUCLEOTIDE SEQUENCE [LARGE SCALE GENOMIC DNA]</scope>
    <source>
        <strain evidence="2 3">ES202</strain>
    </source>
</reference>
<keyword evidence="1" id="KW-0472">Membrane</keyword>
<feature type="transmembrane region" description="Helical" evidence="1">
    <location>
        <begin position="96"/>
        <end position="116"/>
    </location>
</feature>
<evidence type="ECO:0000256" key="1">
    <source>
        <dbReference type="SAM" id="Phobius"/>
    </source>
</evidence>
<feature type="transmembrane region" description="Helical" evidence="1">
    <location>
        <begin position="52"/>
        <end position="76"/>
    </location>
</feature>
<comment type="caution">
    <text evidence="2">The sequence shown here is derived from an EMBL/GenBank/DDBJ whole genome shotgun (WGS) entry which is preliminary data.</text>
</comment>
<feature type="transmembrane region" description="Helical" evidence="1">
    <location>
        <begin position="12"/>
        <end position="32"/>
    </location>
</feature>
<sequence>MGRIHKSDSYYIEKFSPIFLGLIAGVLCYYIGFKFNINFTICRNLIFNFPPIGLTIFGFGLTLLAILIQSNSEFVIRIRNKHEELFNKVINKNKELVYISLLLSIFSYLLSFMYSLNHIFLEVDLNLYLYIKLFIISLFFASIIYLFLTLYFFIKSFYLIITQK</sequence>
<organism evidence="2 3">
    <name type="scientific">Empedobacter stercoris</name>
    <dbReference type="NCBI Taxonomy" id="1628248"/>
    <lineage>
        <taxon>Bacteria</taxon>
        <taxon>Pseudomonadati</taxon>
        <taxon>Bacteroidota</taxon>
        <taxon>Flavobacteriia</taxon>
        <taxon>Flavobacteriales</taxon>
        <taxon>Weeksellaceae</taxon>
        <taxon>Empedobacter</taxon>
    </lineage>
</organism>
<dbReference type="RefSeq" id="WP_221411957.1">
    <property type="nucleotide sequence ID" value="NZ_JABFOQ010000011.1"/>
</dbReference>
<evidence type="ECO:0000313" key="3">
    <source>
        <dbReference type="Proteomes" id="UP000580344"/>
    </source>
</evidence>
<dbReference type="Proteomes" id="UP000580344">
    <property type="component" value="Unassembled WGS sequence"/>
</dbReference>
<protein>
    <submittedName>
        <fullName evidence="2">Uncharacterized protein</fullName>
    </submittedName>
</protein>